<keyword evidence="3 4" id="KW-0472">Membrane</keyword>
<keyword evidence="2 4" id="KW-1133">Transmembrane helix</keyword>
<feature type="transmembrane region" description="Helical" evidence="4">
    <location>
        <begin position="333"/>
        <end position="352"/>
    </location>
</feature>
<keyword evidence="7" id="KW-1185">Reference proteome</keyword>
<dbReference type="InterPro" id="IPR036259">
    <property type="entry name" value="MFS_trans_sf"/>
</dbReference>
<dbReference type="Proteomes" id="UP000202259">
    <property type="component" value="Chromosome"/>
</dbReference>
<evidence type="ECO:0000256" key="2">
    <source>
        <dbReference type="ARBA" id="ARBA00022989"/>
    </source>
</evidence>
<feature type="transmembrane region" description="Helical" evidence="4">
    <location>
        <begin position="137"/>
        <end position="155"/>
    </location>
</feature>
<gene>
    <name evidence="6" type="ORF">B5D82_18895</name>
</gene>
<dbReference type="KEGG" id="cber:B5D82_18895"/>
<dbReference type="Gene3D" id="1.20.1250.20">
    <property type="entry name" value="MFS general substrate transporter like domains"/>
    <property type="match status" value="2"/>
</dbReference>
<feature type="transmembrane region" description="Helical" evidence="4">
    <location>
        <begin position="302"/>
        <end position="321"/>
    </location>
</feature>
<dbReference type="InterPro" id="IPR052524">
    <property type="entry name" value="MFS_Cyanate_Porter"/>
</dbReference>
<evidence type="ECO:0000256" key="3">
    <source>
        <dbReference type="ARBA" id="ARBA00023136"/>
    </source>
</evidence>
<feature type="transmembrane region" description="Helical" evidence="4">
    <location>
        <begin position="268"/>
        <end position="290"/>
    </location>
</feature>
<organism evidence="6 7">
    <name type="scientific">Cognaticolwellia beringensis</name>
    <dbReference type="NCBI Taxonomy" id="1967665"/>
    <lineage>
        <taxon>Bacteria</taxon>
        <taxon>Pseudomonadati</taxon>
        <taxon>Pseudomonadota</taxon>
        <taxon>Gammaproteobacteria</taxon>
        <taxon>Alteromonadales</taxon>
        <taxon>Colwelliaceae</taxon>
        <taxon>Cognaticolwellia</taxon>
    </lineage>
</organism>
<name>A0A222GCP7_9GAMM</name>
<feature type="transmembrane region" description="Helical" evidence="4">
    <location>
        <begin position="69"/>
        <end position="92"/>
    </location>
</feature>
<sequence length="358" mass="38571">MERIVEDLSLSRASAGLITTIPVLLMGFLAPIAPILARRWSQESVLTAAMALLVAALSIRYFSQYSFTLLLISAFIAGVAIAIAGPLMSGFIKQYFARHITVAITIYSVSISVGASLAVALTIPIIKLNNDHWERGLAAWGLLALVAFLMLLIFMPKSASNNQPVYTHQKLPLDSFRAWLLTGFFAAQSGVFYALSTWLVAHFQHEGFDTIKASMLASSFMASGIIGAFTLPLLAARVANRNILIAAVTLSSTFLILCIAWQPQWHPIAVVSLLGITTSGTFALALALPVMESSSPQSASQLSSMMSSFGYIVGGITPSLVGIGRDITDSFQWPMTFLSVLSFSMVIIALFLRNKPSE</sequence>
<feature type="domain" description="Major facilitator superfamily (MFS) profile" evidence="5">
    <location>
        <begin position="1"/>
        <end position="357"/>
    </location>
</feature>
<proteinExistence type="predicted"/>
<dbReference type="PROSITE" id="PS50850">
    <property type="entry name" value="MFS"/>
    <property type="match status" value="1"/>
</dbReference>
<evidence type="ECO:0000313" key="7">
    <source>
        <dbReference type="Proteomes" id="UP000202259"/>
    </source>
</evidence>
<evidence type="ECO:0000256" key="4">
    <source>
        <dbReference type="SAM" id="Phobius"/>
    </source>
</evidence>
<dbReference type="InterPro" id="IPR020846">
    <property type="entry name" value="MFS_dom"/>
</dbReference>
<evidence type="ECO:0000313" key="6">
    <source>
        <dbReference type="EMBL" id="ASP49649.1"/>
    </source>
</evidence>
<feature type="transmembrane region" description="Helical" evidence="4">
    <location>
        <begin position="215"/>
        <end position="236"/>
    </location>
</feature>
<dbReference type="Pfam" id="PF07690">
    <property type="entry name" value="MFS_1"/>
    <property type="match status" value="1"/>
</dbReference>
<evidence type="ECO:0000256" key="1">
    <source>
        <dbReference type="ARBA" id="ARBA00022692"/>
    </source>
</evidence>
<feature type="transmembrane region" description="Helical" evidence="4">
    <location>
        <begin position="176"/>
        <end position="195"/>
    </location>
</feature>
<accession>A0A222GCP7</accession>
<dbReference type="InterPro" id="IPR011701">
    <property type="entry name" value="MFS"/>
</dbReference>
<dbReference type="EMBL" id="CP020465">
    <property type="protein sequence ID" value="ASP49649.1"/>
    <property type="molecule type" value="Genomic_DNA"/>
</dbReference>
<feature type="transmembrane region" description="Helical" evidence="4">
    <location>
        <begin position="44"/>
        <end position="63"/>
    </location>
</feature>
<dbReference type="PANTHER" id="PTHR23523">
    <property type="match status" value="1"/>
</dbReference>
<keyword evidence="1 4" id="KW-0812">Transmembrane</keyword>
<dbReference type="SUPFAM" id="SSF103473">
    <property type="entry name" value="MFS general substrate transporter"/>
    <property type="match status" value="1"/>
</dbReference>
<reference evidence="6 7" key="1">
    <citation type="submission" date="2017-08" db="EMBL/GenBank/DDBJ databases">
        <title>Complete genome of Colwellia sp. NB097-1, a psychrophile bacterium ioslated from Bering Sea.</title>
        <authorList>
            <person name="Chen X."/>
        </authorList>
    </citation>
    <scope>NUCLEOTIDE SEQUENCE [LARGE SCALE GENOMIC DNA]</scope>
    <source>
        <strain evidence="6 7">NB097-1</strain>
    </source>
</reference>
<protein>
    <recommendedName>
        <fullName evidence="5">Major facilitator superfamily (MFS) profile domain-containing protein</fullName>
    </recommendedName>
</protein>
<dbReference type="PANTHER" id="PTHR23523:SF2">
    <property type="entry name" value="2-NITROIMIDAZOLE TRANSPORTER"/>
    <property type="match status" value="1"/>
</dbReference>
<dbReference type="GO" id="GO:0022857">
    <property type="term" value="F:transmembrane transporter activity"/>
    <property type="evidence" value="ECO:0007669"/>
    <property type="project" value="InterPro"/>
</dbReference>
<evidence type="ECO:0000259" key="5">
    <source>
        <dbReference type="PROSITE" id="PS50850"/>
    </source>
</evidence>
<feature type="transmembrane region" description="Helical" evidence="4">
    <location>
        <begin position="15"/>
        <end position="37"/>
    </location>
</feature>
<feature type="transmembrane region" description="Helical" evidence="4">
    <location>
        <begin position="243"/>
        <end position="262"/>
    </location>
</feature>
<dbReference type="AlphaFoldDB" id="A0A222GCP7"/>
<feature type="transmembrane region" description="Helical" evidence="4">
    <location>
        <begin position="104"/>
        <end position="125"/>
    </location>
</feature>